<evidence type="ECO:0000313" key="3">
    <source>
        <dbReference type="Proteomes" id="UP000280475"/>
    </source>
</evidence>
<dbReference type="EMBL" id="CP027768">
    <property type="protein sequence ID" value="AYW50206.1"/>
    <property type="molecule type" value="Genomic_DNA"/>
</dbReference>
<dbReference type="InterPro" id="IPR002711">
    <property type="entry name" value="HNH"/>
</dbReference>
<reference evidence="2 3" key="1">
    <citation type="journal article" date="2012" name="Int. J. Syst. Evol. Microbiol.">
        <title>Characterization of Tetragenococcus strains from sugar thick juice reveals a novel species, Tetragenococcus osmophilus sp. nov., and divides Tetragenococcus halophilus into two subspecies, T. halophilus subsp. halophilus subsp. nov. and T. halophilus subsp. flandriensis subsp. nov.</title>
        <authorList>
            <person name="Juste A."/>
            <person name="Van Trappen S."/>
            <person name="Verreth C."/>
            <person name="Cleenwerck I."/>
            <person name="De Vos P."/>
            <person name="Lievens B."/>
            <person name="Willems K.A."/>
        </authorList>
    </citation>
    <scope>NUCLEOTIDE SEQUENCE [LARGE SCALE GENOMIC DNA]</scope>
    <source>
        <strain evidence="2 3">LMG 26042</strain>
    </source>
</reference>
<keyword evidence="2" id="KW-0378">Hydrolase</keyword>
<accession>A0A3G5FIM6</accession>
<gene>
    <name evidence="2" type="ORF">C7H83_06895</name>
</gene>
<evidence type="ECO:0000259" key="1">
    <source>
        <dbReference type="SMART" id="SM00507"/>
    </source>
</evidence>
<dbReference type="InterPro" id="IPR052892">
    <property type="entry name" value="NA-targeting_endonuclease"/>
</dbReference>
<evidence type="ECO:0000313" key="2">
    <source>
        <dbReference type="EMBL" id="AYW50206.1"/>
    </source>
</evidence>
<dbReference type="SMART" id="SM00507">
    <property type="entry name" value="HNHc"/>
    <property type="match status" value="1"/>
</dbReference>
<dbReference type="GO" id="GO:0008270">
    <property type="term" value="F:zinc ion binding"/>
    <property type="evidence" value="ECO:0007669"/>
    <property type="project" value="InterPro"/>
</dbReference>
<feature type="domain" description="HNH nuclease" evidence="1">
    <location>
        <begin position="84"/>
        <end position="135"/>
    </location>
</feature>
<sequence length="153" mass="18093">MAVPSERWFKRMDDLYVEHKLEKNKYLKDELGVGYNKFVEFCKLAMHKFGWLGLDCFLEEFNSKNYLGLHFIRMQETNNKAWKKLSKKVFERDHYTCSYCGQVGGILEVDHIVPFSKGGSDDISNLCTSCRKCNRQKKDKSIEEFLNWRGLNE</sequence>
<dbReference type="PANTHER" id="PTHR33877:SF2">
    <property type="entry name" value="OS07G0170200 PROTEIN"/>
    <property type="match status" value="1"/>
</dbReference>
<dbReference type="RefSeq" id="WP_103892503.1">
    <property type="nucleotide sequence ID" value="NZ_CP027768.1"/>
</dbReference>
<protein>
    <submittedName>
        <fullName evidence="2">HNH endonuclease</fullName>
    </submittedName>
</protein>
<dbReference type="Proteomes" id="UP000280475">
    <property type="component" value="Chromosome"/>
</dbReference>
<dbReference type="PANTHER" id="PTHR33877">
    <property type="entry name" value="SLL1193 PROTEIN"/>
    <property type="match status" value="1"/>
</dbReference>
<organism evidence="2 3">
    <name type="scientific">Tetragenococcus halophilus</name>
    <name type="common">Pediococcus halophilus</name>
    <dbReference type="NCBI Taxonomy" id="51669"/>
    <lineage>
        <taxon>Bacteria</taxon>
        <taxon>Bacillati</taxon>
        <taxon>Bacillota</taxon>
        <taxon>Bacilli</taxon>
        <taxon>Lactobacillales</taxon>
        <taxon>Enterococcaceae</taxon>
        <taxon>Tetragenococcus</taxon>
    </lineage>
</organism>
<keyword evidence="2" id="KW-0540">Nuclease</keyword>
<dbReference type="InterPro" id="IPR003615">
    <property type="entry name" value="HNH_nuc"/>
</dbReference>
<dbReference type="AlphaFoldDB" id="A0A3G5FIM6"/>
<dbReference type="Gene3D" id="1.10.30.50">
    <property type="match status" value="1"/>
</dbReference>
<dbReference type="Pfam" id="PF01844">
    <property type="entry name" value="HNH"/>
    <property type="match status" value="1"/>
</dbReference>
<name>A0A3G5FIM6_TETHA</name>
<dbReference type="GO" id="GO:0003676">
    <property type="term" value="F:nucleic acid binding"/>
    <property type="evidence" value="ECO:0007669"/>
    <property type="project" value="InterPro"/>
</dbReference>
<proteinExistence type="predicted"/>
<dbReference type="CDD" id="cd00085">
    <property type="entry name" value="HNHc"/>
    <property type="match status" value="1"/>
</dbReference>
<keyword evidence="2" id="KW-0255">Endonuclease</keyword>
<dbReference type="GO" id="GO:0004519">
    <property type="term" value="F:endonuclease activity"/>
    <property type="evidence" value="ECO:0007669"/>
    <property type="project" value="UniProtKB-KW"/>
</dbReference>